<name>A0A446CB42_9BURK</name>
<proteinExistence type="predicted"/>
<accession>A0A446CB42</accession>
<evidence type="ECO:0000313" key="1">
    <source>
        <dbReference type="EMBL" id="SSW65054.1"/>
    </source>
</evidence>
<evidence type="ECO:0000313" key="2">
    <source>
        <dbReference type="Proteomes" id="UP000289184"/>
    </source>
</evidence>
<dbReference type="AlphaFoldDB" id="A0A446CB42"/>
<dbReference type="Proteomes" id="UP000289184">
    <property type="component" value="Unassembled WGS sequence"/>
</dbReference>
<dbReference type="EMBL" id="UFQB01000006">
    <property type="protein sequence ID" value="SSW65054.1"/>
    <property type="molecule type" value="Genomic_DNA"/>
</dbReference>
<gene>
    <name evidence="1" type="ORF">AGI3411_01937</name>
</gene>
<protein>
    <recommendedName>
        <fullName evidence="3">Fe2OG dioxygenase domain-containing protein</fullName>
    </recommendedName>
</protein>
<evidence type="ECO:0008006" key="3">
    <source>
        <dbReference type="Google" id="ProtNLM"/>
    </source>
</evidence>
<dbReference type="InterPro" id="IPR018655">
    <property type="entry name" value="DUF2086"/>
</dbReference>
<organism evidence="1 2">
    <name type="scientific">Achromobacter agilis</name>
    <dbReference type="NCBI Taxonomy" id="1353888"/>
    <lineage>
        <taxon>Bacteria</taxon>
        <taxon>Pseudomonadati</taxon>
        <taxon>Pseudomonadota</taxon>
        <taxon>Betaproteobacteria</taxon>
        <taxon>Burkholderiales</taxon>
        <taxon>Alcaligenaceae</taxon>
        <taxon>Achromobacter</taxon>
    </lineage>
</organism>
<sequence length="250" mass="27376">MQADLFLEPASRAESPILVDMDAPIIDRLDWPAIAARLDAEGYALLPRWLAAEQARALGRLATGLRRAPLASGRLGQGGLHYLPAELPAPLAAWREALYRHLAPIANAWSARLDSAYRYPGELAGFLQRGQQAGQAHALSHLNQLDEDGYVALHQRNDGEHVFPLQLIALLSEPGEDFTGGEFVMTEQRPRMQSRPMVLPLRLGDAALIATAHRPVRGASGDYRANLKHAISRVRSGKRVGLELSFHDAP</sequence>
<reference evidence="1 2" key="1">
    <citation type="submission" date="2018-07" db="EMBL/GenBank/DDBJ databases">
        <authorList>
            <person name="Peeters C."/>
        </authorList>
    </citation>
    <scope>NUCLEOTIDE SEQUENCE [LARGE SCALE GENOMIC DNA]</scope>
    <source>
        <strain evidence="1 2">LMG 3411</strain>
    </source>
</reference>
<keyword evidence="2" id="KW-1185">Reference proteome</keyword>
<dbReference type="Pfam" id="PF09859">
    <property type="entry name" value="Oxygenase-NA"/>
    <property type="match status" value="1"/>
</dbReference>